<keyword evidence="11" id="KW-1185">Reference proteome</keyword>
<evidence type="ECO:0000256" key="7">
    <source>
        <dbReference type="SAM" id="Coils"/>
    </source>
</evidence>
<dbReference type="GO" id="GO:0005524">
    <property type="term" value="F:ATP binding"/>
    <property type="evidence" value="ECO:0007669"/>
    <property type="project" value="UniProtKB-UniRule"/>
</dbReference>
<dbReference type="Pfam" id="PF25764">
    <property type="entry name" value="KIF21A_4th"/>
    <property type="match status" value="1"/>
</dbReference>
<dbReference type="InterPro" id="IPR027417">
    <property type="entry name" value="P-loop_NTPase"/>
</dbReference>
<feature type="region of interest" description="Disordered" evidence="8">
    <location>
        <begin position="1295"/>
        <end position="1332"/>
    </location>
</feature>
<feature type="domain" description="Kinesin motor" evidence="9">
    <location>
        <begin position="5"/>
        <end position="412"/>
    </location>
</feature>
<evidence type="ECO:0000256" key="5">
    <source>
        <dbReference type="ARBA" id="ARBA00023054"/>
    </source>
</evidence>
<dbReference type="GO" id="GO:0051231">
    <property type="term" value="P:spindle elongation"/>
    <property type="evidence" value="ECO:0007669"/>
    <property type="project" value="TreeGrafter"/>
</dbReference>
<evidence type="ECO:0000313" key="10">
    <source>
        <dbReference type="EMBL" id="TPX61923.1"/>
    </source>
</evidence>
<dbReference type="InterPro" id="IPR001752">
    <property type="entry name" value="Kinesin_motor_dom"/>
</dbReference>
<evidence type="ECO:0000313" key="11">
    <source>
        <dbReference type="Proteomes" id="UP000318582"/>
    </source>
</evidence>
<comment type="subcellular location">
    <subcellularLocation>
        <location evidence="1">Cytoplasm</location>
    </subcellularLocation>
</comment>
<protein>
    <recommendedName>
        <fullName evidence="9">Kinesin motor domain-containing protein</fullName>
    </recommendedName>
</protein>
<dbReference type="InterPro" id="IPR036961">
    <property type="entry name" value="Kinesin_motor_dom_sf"/>
</dbReference>
<evidence type="ECO:0000256" key="3">
    <source>
        <dbReference type="ARBA" id="ARBA00022741"/>
    </source>
</evidence>
<feature type="region of interest" description="Disordered" evidence="8">
    <location>
        <begin position="1460"/>
        <end position="1671"/>
    </location>
</feature>
<accession>A0A507ECW8</accession>
<keyword evidence="3 6" id="KW-0547">Nucleotide-binding</keyword>
<feature type="coiled-coil region" evidence="7">
    <location>
        <begin position="487"/>
        <end position="517"/>
    </location>
</feature>
<feature type="region of interest" description="Disordered" evidence="8">
    <location>
        <begin position="1404"/>
        <end position="1441"/>
    </location>
</feature>
<comment type="caution">
    <text evidence="10">The sequence shown here is derived from an EMBL/GenBank/DDBJ whole genome shotgun (WGS) entry which is preliminary data.</text>
</comment>
<dbReference type="Gene3D" id="3.40.850.10">
    <property type="entry name" value="Kinesin motor domain"/>
    <property type="match status" value="1"/>
</dbReference>
<dbReference type="Pfam" id="PF00225">
    <property type="entry name" value="Kinesin"/>
    <property type="match status" value="1"/>
</dbReference>
<keyword evidence="6" id="KW-0505">Motor protein</keyword>
<name>A0A507ECW8_9FUNG</name>
<dbReference type="CDD" id="cd01372">
    <property type="entry name" value="KISc_KIF4"/>
    <property type="match status" value="1"/>
</dbReference>
<organism evidence="10 11">
    <name type="scientific">Powellomyces hirtus</name>
    <dbReference type="NCBI Taxonomy" id="109895"/>
    <lineage>
        <taxon>Eukaryota</taxon>
        <taxon>Fungi</taxon>
        <taxon>Fungi incertae sedis</taxon>
        <taxon>Chytridiomycota</taxon>
        <taxon>Chytridiomycota incertae sedis</taxon>
        <taxon>Chytridiomycetes</taxon>
        <taxon>Spizellomycetales</taxon>
        <taxon>Powellomycetaceae</taxon>
        <taxon>Powellomyces</taxon>
    </lineage>
</organism>
<dbReference type="GO" id="GO:0007052">
    <property type="term" value="P:mitotic spindle organization"/>
    <property type="evidence" value="ECO:0007669"/>
    <property type="project" value="TreeGrafter"/>
</dbReference>
<evidence type="ECO:0000256" key="8">
    <source>
        <dbReference type="SAM" id="MobiDB-lite"/>
    </source>
</evidence>
<feature type="binding site" evidence="6">
    <location>
        <begin position="107"/>
        <end position="114"/>
    </location>
    <ligand>
        <name>ATP</name>
        <dbReference type="ChEBI" id="CHEBI:30616"/>
    </ligand>
</feature>
<feature type="compositionally biased region" description="Polar residues" evidence="8">
    <location>
        <begin position="1528"/>
        <end position="1545"/>
    </location>
</feature>
<dbReference type="GO" id="GO:0005737">
    <property type="term" value="C:cytoplasm"/>
    <property type="evidence" value="ECO:0007669"/>
    <property type="project" value="UniProtKB-SubCell"/>
</dbReference>
<evidence type="ECO:0000256" key="6">
    <source>
        <dbReference type="PROSITE-ProRule" id="PRU00283"/>
    </source>
</evidence>
<reference evidence="10 11" key="1">
    <citation type="journal article" date="2019" name="Sci. Rep.">
        <title>Comparative genomics of chytrid fungi reveal insights into the obligate biotrophic and pathogenic lifestyle of Synchytrium endobioticum.</title>
        <authorList>
            <person name="van de Vossenberg B.T.L.H."/>
            <person name="Warris S."/>
            <person name="Nguyen H.D.T."/>
            <person name="van Gent-Pelzer M.P.E."/>
            <person name="Joly D.L."/>
            <person name="van de Geest H.C."/>
            <person name="Bonants P.J.M."/>
            <person name="Smith D.S."/>
            <person name="Levesque C.A."/>
            <person name="van der Lee T.A.J."/>
        </authorList>
    </citation>
    <scope>NUCLEOTIDE SEQUENCE [LARGE SCALE GENOMIC DNA]</scope>
    <source>
        <strain evidence="10 11">CBS 809.83</strain>
    </source>
</reference>
<dbReference type="InterPro" id="IPR019821">
    <property type="entry name" value="Kinesin_motor_CS"/>
</dbReference>
<feature type="compositionally biased region" description="Low complexity" evidence="8">
    <location>
        <begin position="1022"/>
        <end position="1031"/>
    </location>
</feature>
<feature type="compositionally biased region" description="Low complexity" evidence="8">
    <location>
        <begin position="1613"/>
        <end position="1629"/>
    </location>
</feature>
<feature type="compositionally biased region" description="Low complexity" evidence="8">
    <location>
        <begin position="1482"/>
        <end position="1505"/>
    </location>
</feature>
<dbReference type="GO" id="GO:0005875">
    <property type="term" value="C:microtubule associated complex"/>
    <property type="evidence" value="ECO:0007669"/>
    <property type="project" value="TreeGrafter"/>
</dbReference>
<dbReference type="GO" id="GO:0007018">
    <property type="term" value="P:microtubule-based movement"/>
    <property type="evidence" value="ECO:0007669"/>
    <property type="project" value="InterPro"/>
</dbReference>
<dbReference type="GO" id="GO:0008017">
    <property type="term" value="F:microtubule binding"/>
    <property type="evidence" value="ECO:0007669"/>
    <property type="project" value="InterPro"/>
</dbReference>
<evidence type="ECO:0000256" key="2">
    <source>
        <dbReference type="ARBA" id="ARBA00022490"/>
    </source>
</evidence>
<keyword evidence="5 7" id="KW-0175">Coiled coil</keyword>
<dbReference type="SUPFAM" id="SSF52540">
    <property type="entry name" value="P-loop containing nucleoside triphosphate hydrolases"/>
    <property type="match status" value="1"/>
</dbReference>
<feature type="region of interest" description="Disordered" evidence="8">
    <location>
        <begin position="257"/>
        <end position="280"/>
    </location>
</feature>
<dbReference type="SMART" id="SM00129">
    <property type="entry name" value="KISc"/>
    <property type="match status" value="1"/>
</dbReference>
<comment type="similarity">
    <text evidence="6">Belongs to the TRAFAC class myosin-kinesin ATPase superfamily. Kinesin family.</text>
</comment>
<feature type="region of interest" description="Disordered" evidence="8">
    <location>
        <begin position="1014"/>
        <end position="1042"/>
    </location>
</feature>
<dbReference type="GO" id="GO:0003777">
    <property type="term" value="F:microtubule motor activity"/>
    <property type="evidence" value="ECO:0007669"/>
    <property type="project" value="InterPro"/>
</dbReference>
<feature type="region of interest" description="Disordered" evidence="8">
    <location>
        <begin position="746"/>
        <end position="770"/>
    </location>
</feature>
<dbReference type="PRINTS" id="PR00380">
    <property type="entry name" value="KINESINHEAVY"/>
</dbReference>
<dbReference type="PROSITE" id="PS00411">
    <property type="entry name" value="KINESIN_MOTOR_1"/>
    <property type="match status" value="1"/>
</dbReference>
<keyword evidence="4 6" id="KW-0067">ATP-binding</keyword>
<feature type="compositionally biased region" description="Low complexity" evidence="8">
    <location>
        <begin position="1546"/>
        <end position="1558"/>
    </location>
</feature>
<feature type="region of interest" description="Disordered" evidence="8">
    <location>
        <begin position="1701"/>
        <end position="1747"/>
    </location>
</feature>
<gene>
    <name evidence="10" type="ORF">PhCBS80983_g00765</name>
</gene>
<evidence type="ECO:0000256" key="1">
    <source>
        <dbReference type="ARBA" id="ARBA00004496"/>
    </source>
</evidence>
<evidence type="ECO:0000259" key="9">
    <source>
        <dbReference type="PROSITE" id="PS50067"/>
    </source>
</evidence>
<evidence type="ECO:0000256" key="4">
    <source>
        <dbReference type="ARBA" id="ARBA00022840"/>
    </source>
</evidence>
<dbReference type="EMBL" id="QEAQ01000005">
    <property type="protein sequence ID" value="TPX61923.1"/>
    <property type="molecule type" value="Genomic_DNA"/>
</dbReference>
<sequence>MASTSVKVALRVRPLSPKEVLASAQECVGFLGPGIPQVSIAPTNSTSVAESLGLSGGGAGAGSSAKSFTFDHVFDTLSTQEEVYEECVRPLVDRFLEGFNATVLAYGQTGSGKTHSMGTGLETAAEPGSEGIVPRAIYYLFDKLQGQGAASPEGFKYDVSVSFLELYNEEIIDLLLPRAKDGSSAANPNALSIREDGSGKIRWYGVKEQVVTSPEDLLMVLEKGSLCRTTGSTDMNASSSRSHAIFSVILKQQKWAGPEGTTASTETAPAANDEGNETVQPSETDMVLTTTVDPLTHLDGSFQTILSKFHFVDLAGSERLKRTNAEGDRKKEGISINQGLLALGNVISALGDDTRRSANSHVPYRDSKLTRMLQDSLGGNSQTLMLACVSPSDTNYAETLNTLNYANRARNIKNKVVINQEWAGGNANSIAMEREIRMLRATVSQLRSEMQGDGGARLPSGGGDPLAAGYLSSQRRIVSGGMRDRDAQIRLQRERDLENEVDEMRREREAIRFENDRLKFRCFRLHDRCRDLGKELTDAVVRRDEVIIAYGQTLAPGKKRKGARQENDGGIKVRKVWEEADTSRREAVRSNDEIYSDVENDDDDTLVAREGYDLLKETEEQTASRRQITAHPIIQSYARTISDLTFRLSEAEDKITWYNDVVARLGGKGRNNKNAFSAPSRGGDGGLWTEDEIGNEANKDFAVDAELGIPSKPLLPQLVEVEAAEDAVDMVEAAGEKRVLKAMSHVGNHPEESEATDEADGVTSGPRGPKLYGIPNALSLVREPSSLFSSDADVSAEDGSNTLEESTEDMFSVIAKIQSDIAEHEKLVSRIQHRDAEYETMRTAYEQKLRDLQTQLMQSKKERDLALQKMQDGGKQQEKKGTIAIKQRYEDKRRQLERQIDEYKRRLADTSRTRDERRGKDEGLMRGLKETITSMKVEKTRMLKDLKKERERARSLEMNSRREIANLRRKERKAVDLVKKLEYKSQLQLQRVTMQRRTDDARDRKSVMKILKRTTTPHRISKSGTSSGSASPKRRSMSHGTWKVTTAAETRPGTTTSMPVRRVIANSTKPGGKTSPDARAASAVELDGSLTVRAALRKEMLDKELESCVALRRAQKEVESLQIPLNKLVGEQKVLLDEREKVVRAEEARTGQYEPDAWQYMDGRLAELDQAIAVISGNLQKAQDLIKRARAAGQTPSSYNAQPVDLGWENAMDLLRTVDPFELEAVAELYLDEVVGLRHALEESQTKNSEQHTRLKEKEALVVDLTNSVKHLKAECKKRDEEIWKAAEAAAAAMEQKVRSETTDSTEQVDEGSPGNLLKPPKPARKPSKKNAWSDIVKSTAMQMDAMDIASEQGSDDDDIPAVVSVAEPRQNEPARYGRCVEESLPQPEESVDRMDVVLPQVLSRPKDTAPTASGSQPATARPAPSSPKKGLPVEQLSDDPPKLSFLDRLALLGGGELAKKWSKGGRSFSSDDSKENNQPIPNSGPRPQSSSPPSSNRPESSSPNTKPDLRTSPRGRGHTPPPLNLTIPANRQLHPNQSQHANTLPRSVSVSPSKRSSYLGLEDAGSSPTSPTGAASDRDRHHRSPSWACGRDSPRSSVAGVNPTKTYGLTVSPEKSNKASASPSASPTKRSHHSSQDALSQPSIAPSLSENAADAIGEKTLPPPAVAPAAPIPLRAGADVFERLAHAHTLASQAKVIHRGMDPLPPAVNPTSAAGAAAPLSMTTNLAAEEPDAVRQPRRKISGTDN</sequence>
<proteinExistence type="inferred from homology"/>
<keyword evidence="2" id="KW-0963">Cytoplasm</keyword>
<feature type="compositionally biased region" description="Basic residues" evidence="8">
    <location>
        <begin position="1737"/>
        <end position="1747"/>
    </location>
</feature>
<dbReference type="PROSITE" id="PS50067">
    <property type="entry name" value="KINESIN_MOTOR_2"/>
    <property type="match status" value="1"/>
</dbReference>
<dbReference type="STRING" id="109895.A0A507ECW8"/>
<dbReference type="InterPro" id="IPR027640">
    <property type="entry name" value="Kinesin-like_fam"/>
</dbReference>
<feature type="coiled-coil region" evidence="7">
    <location>
        <begin position="814"/>
        <end position="970"/>
    </location>
</feature>
<dbReference type="PANTHER" id="PTHR47969:SF15">
    <property type="entry name" value="CHROMOSOME-ASSOCIATED KINESIN KIF4A-RELATED"/>
    <property type="match status" value="1"/>
</dbReference>
<feature type="compositionally biased region" description="Polar residues" evidence="8">
    <location>
        <begin position="1637"/>
        <end position="1651"/>
    </location>
</feature>
<dbReference type="Proteomes" id="UP000318582">
    <property type="component" value="Unassembled WGS sequence"/>
</dbReference>
<dbReference type="PANTHER" id="PTHR47969">
    <property type="entry name" value="CHROMOSOME-ASSOCIATED KINESIN KIF4A-RELATED"/>
    <property type="match status" value="1"/>
</dbReference>